<dbReference type="Gene3D" id="3.30.390.100">
    <property type="match status" value="1"/>
</dbReference>
<feature type="domain" description="DUF4213" evidence="2">
    <location>
        <begin position="8"/>
        <end position="89"/>
    </location>
</feature>
<feature type="domain" description="Putative heavy-metal chelation" evidence="1">
    <location>
        <begin position="101"/>
        <end position="235"/>
    </location>
</feature>
<comment type="caution">
    <text evidence="3">The sequence shown here is derived from an EMBL/GenBank/DDBJ whole genome shotgun (WGS) entry which is preliminary data.</text>
</comment>
<proteinExistence type="predicted"/>
<dbReference type="InterPro" id="IPR007161">
    <property type="entry name" value="DUF364"/>
</dbReference>
<organism evidence="3">
    <name type="scientific">Bellilinea caldifistulae</name>
    <dbReference type="NCBI Taxonomy" id="360411"/>
    <lineage>
        <taxon>Bacteria</taxon>
        <taxon>Bacillati</taxon>
        <taxon>Chloroflexota</taxon>
        <taxon>Anaerolineae</taxon>
        <taxon>Anaerolineales</taxon>
        <taxon>Anaerolineaceae</taxon>
        <taxon>Bellilinea</taxon>
    </lineage>
</organism>
<gene>
    <name evidence="3" type="ORF">ENT17_05880</name>
</gene>
<dbReference type="EMBL" id="DSXR01000057">
    <property type="protein sequence ID" value="HGS87133.1"/>
    <property type="molecule type" value="Genomic_DNA"/>
</dbReference>
<evidence type="ECO:0008006" key="4">
    <source>
        <dbReference type="Google" id="ProtNLM"/>
    </source>
</evidence>
<evidence type="ECO:0000259" key="1">
    <source>
        <dbReference type="Pfam" id="PF04016"/>
    </source>
</evidence>
<reference evidence="3" key="1">
    <citation type="journal article" date="2020" name="mSystems">
        <title>Genome- and Community-Level Interaction Insights into Carbon Utilization and Element Cycling Functions of Hydrothermarchaeota in Hydrothermal Sediment.</title>
        <authorList>
            <person name="Zhou Z."/>
            <person name="Liu Y."/>
            <person name="Xu W."/>
            <person name="Pan J."/>
            <person name="Luo Z.H."/>
            <person name="Li M."/>
        </authorList>
    </citation>
    <scope>NUCLEOTIDE SEQUENCE [LARGE SCALE GENOMIC DNA]</scope>
    <source>
        <strain evidence="3">SpSt-556</strain>
    </source>
</reference>
<dbReference type="Gene3D" id="3.40.50.11590">
    <property type="match status" value="1"/>
</dbReference>
<evidence type="ECO:0000259" key="2">
    <source>
        <dbReference type="Pfam" id="PF13938"/>
    </source>
</evidence>
<dbReference type="SUPFAM" id="SSF159713">
    <property type="entry name" value="Dhaf3308-like"/>
    <property type="match status" value="1"/>
</dbReference>
<sequence>MQLIKTLLNTLPAEPVPLRKVIMGVNWTAVCSQSCGLAATLRYEGEHGSHRIRDVGSLHQKSAQELAGWLESDNPLEASLGLAALNSLLPPPAAALLTEINAFDLLQQMAAGKTIVMVGHFPQVDKLRQGGARVLVLEKQPHGSDLPAEAAPDVVPLADILAITATTLINHTLEDLLGWRNPKALVMLLGPSTPLTPLLFDFGVHLLSGTQIVDEEAALLTIQQGAAFPQVKGTRLVTMSRLPR</sequence>
<name>A0A7C4Q3Q4_9CHLR</name>
<dbReference type="Pfam" id="PF04016">
    <property type="entry name" value="DUF364"/>
    <property type="match status" value="1"/>
</dbReference>
<evidence type="ECO:0000313" key="3">
    <source>
        <dbReference type="EMBL" id="HGS87133.1"/>
    </source>
</evidence>
<accession>A0A7C4Q3Q4</accession>
<dbReference type="Pfam" id="PF13938">
    <property type="entry name" value="DUF4213"/>
    <property type="match status" value="1"/>
</dbReference>
<dbReference type="InterPro" id="IPR025251">
    <property type="entry name" value="DUF4213"/>
</dbReference>
<protein>
    <recommendedName>
        <fullName evidence="4">DUF364 domain-containing protein</fullName>
    </recommendedName>
</protein>
<dbReference type="AlphaFoldDB" id="A0A7C4Q3Q4"/>